<dbReference type="Proteomes" id="UP001601059">
    <property type="component" value="Unassembled WGS sequence"/>
</dbReference>
<sequence length="221" mass="26225">MLRYFKTRSKEEYEDYENWDTWNTQQAYSWEEIEEGFQVEPTSPFTLRALILMSAALLYGFVLLLGIFTTDFHNGRGYIVSSELRQERAYIESLNSYYEVLLRTPDAIVHLEGSVENKIEVQYQLTQLSDTIRTMTQKEKGRKDVPDAYRAYQGYLVQLADLEMAYLTELTAYYQDQNQERIPRLQELQVGIVQTIQNAQVQMDDIRERLKRNQQKQEVTW</sequence>
<reference evidence="2 3" key="1">
    <citation type="submission" date="2024-08" db="EMBL/GenBank/DDBJ databases">
        <title>Two novel Cytobacillus novel species.</title>
        <authorList>
            <person name="Liu G."/>
        </authorList>
    </citation>
    <scope>NUCLEOTIDE SEQUENCE [LARGE SCALE GENOMIC DNA]</scope>
    <source>
        <strain evidence="2 3">FJAT-54145</strain>
    </source>
</reference>
<keyword evidence="1" id="KW-0812">Transmembrane</keyword>
<keyword evidence="3" id="KW-1185">Reference proteome</keyword>
<organism evidence="2 3">
    <name type="scientific">Cytobacillus spartinae</name>
    <dbReference type="NCBI Taxonomy" id="3299023"/>
    <lineage>
        <taxon>Bacteria</taxon>
        <taxon>Bacillati</taxon>
        <taxon>Bacillota</taxon>
        <taxon>Bacilli</taxon>
        <taxon>Bacillales</taxon>
        <taxon>Bacillaceae</taxon>
        <taxon>Cytobacillus</taxon>
    </lineage>
</organism>
<feature type="transmembrane region" description="Helical" evidence="1">
    <location>
        <begin position="45"/>
        <end position="68"/>
    </location>
</feature>
<evidence type="ECO:0000256" key="1">
    <source>
        <dbReference type="SAM" id="Phobius"/>
    </source>
</evidence>
<dbReference type="EMBL" id="JBIACK010000004">
    <property type="protein sequence ID" value="MFE8700971.1"/>
    <property type="molecule type" value="Genomic_DNA"/>
</dbReference>
<accession>A0ABW6K9T3</accession>
<gene>
    <name evidence="2" type="ORF">ACFYKX_10115</name>
</gene>
<name>A0ABW6K9T3_9BACI</name>
<comment type="caution">
    <text evidence="2">The sequence shown here is derived from an EMBL/GenBank/DDBJ whole genome shotgun (WGS) entry which is preliminary data.</text>
</comment>
<dbReference type="RefSeq" id="WP_389361200.1">
    <property type="nucleotide sequence ID" value="NZ_JBIACK010000004.1"/>
</dbReference>
<keyword evidence="1" id="KW-0472">Membrane</keyword>
<protein>
    <submittedName>
        <fullName evidence="2">Uncharacterized protein</fullName>
    </submittedName>
</protein>
<evidence type="ECO:0000313" key="3">
    <source>
        <dbReference type="Proteomes" id="UP001601059"/>
    </source>
</evidence>
<proteinExistence type="predicted"/>
<keyword evidence="1" id="KW-1133">Transmembrane helix</keyword>
<evidence type="ECO:0000313" key="2">
    <source>
        <dbReference type="EMBL" id="MFE8700971.1"/>
    </source>
</evidence>